<dbReference type="Pfam" id="PF14529">
    <property type="entry name" value="Exo_endo_phos_2"/>
    <property type="match status" value="1"/>
</dbReference>
<organism evidence="2 3">
    <name type="scientific">Trichogramma kaykai</name>
    <dbReference type="NCBI Taxonomy" id="54128"/>
    <lineage>
        <taxon>Eukaryota</taxon>
        <taxon>Metazoa</taxon>
        <taxon>Ecdysozoa</taxon>
        <taxon>Arthropoda</taxon>
        <taxon>Hexapoda</taxon>
        <taxon>Insecta</taxon>
        <taxon>Pterygota</taxon>
        <taxon>Neoptera</taxon>
        <taxon>Endopterygota</taxon>
        <taxon>Hymenoptera</taxon>
        <taxon>Apocrita</taxon>
        <taxon>Proctotrupomorpha</taxon>
        <taxon>Chalcidoidea</taxon>
        <taxon>Trichogrammatidae</taxon>
        <taxon>Trichogramma</taxon>
    </lineage>
</organism>
<protein>
    <recommendedName>
        <fullName evidence="1">Reverse transcriptase domain-containing protein</fullName>
    </recommendedName>
</protein>
<dbReference type="SUPFAM" id="SSF56219">
    <property type="entry name" value="DNase I-like"/>
    <property type="match status" value="1"/>
</dbReference>
<accession>A0ABD2XRU3</accession>
<dbReference type="Gene3D" id="3.60.10.10">
    <property type="entry name" value="Endonuclease/exonuclease/phosphatase"/>
    <property type="match status" value="1"/>
</dbReference>
<dbReference type="AlphaFoldDB" id="A0ABD2XRU3"/>
<gene>
    <name evidence="2" type="ORF">TKK_000445</name>
</gene>
<dbReference type="PANTHER" id="PTHR33332">
    <property type="entry name" value="REVERSE TRANSCRIPTASE DOMAIN-CONTAINING PROTEIN"/>
    <property type="match status" value="1"/>
</dbReference>
<dbReference type="Proteomes" id="UP001627154">
    <property type="component" value="Unassembled WGS sequence"/>
</dbReference>
<comment type="caution">
    <text evidence="2">The sequence shown here is derived from an EMBL/GenBank/DDBJ whole genome shotgun (WGS) entry which is preliminary data.</text>
</comment>
<name>A0ABD2XRU3_9HYME</name>
<feature type="domain" description="Reverse transcriptase" evidence="1">
    <location>
        <begin position="407"/>
        <end position="685"/>
    </location>
</feature>
<dbReference type="InterPro" id="IPR000477">
    <property type="entry name" value="RT_dom"/>
</dbReference>
<dbReference type="EMBL" id="JBJJXI010000007">
    <property type="protein sequence ID" value="KAL3407464.1"/>
    <property type="molecule type" value="Genomic_DNA"/>
</dbReference>
<dbReference type="GO" id="GO:0071897">
    <property type="term" value="P:DNA biosynthetic process"/>
    <property type="evidence" value="ECO:0007669"/>
    <property type="project" value="UniProtKB-ARBA"/>
</dbReference>
<evidence type="ECO:0000259" key="1">
    <source>
        <dbReference type="PROSITE" id="PS50878"/>
    </source>
</evidence>
<dbReference type="SUPFAM" id="SSF56672">
    <property type="entry name" value="DNA/RNA polymerases"/>
    <property type="match status" value="1"/>
</dbReference>
<dbReference type="InterPro" id="IPR005135">
    <property type="entry name" value="Endo/exonuclease/phosphatase"/>
</dbReference>
<evidence type="ECO:0000313" key="3">
    <source>
        <dbReference type="Proteomes" id="UP001627154"/>
    </source>
</evidence>
<sequence>MFGGGVACYVRDDLPTKIVYNPKITHIDENEVPSVAIAFAKRKILLTSVYRHPKGNYCNPLFEHFQSICHNYDHHIFVGDFNANMLSQDEQANSLRSLVDECSLELIPSGPTHHTNFTDTWIHLAFVDSMSQVHSYVKSTVPFIHGHDFFYLDYIIGAPAAVARPRLSRNLSNVNKTLFLSQLDACLLTLSSSLSSCDDTNLMLEEFNARILGVLDDHAPLRLTRRRRVSAPWFTPLLRQRCKERDRIYKTARRLNDGLLLRRYRCLRKTLQRDIELARTNYLRDGLALCTDDARRWAFLRRVGLVAASNPSPLDFFSADDLIQHYQSVNVRHPLCSDEALEAIIAEPIPASSPEFRFSEASAGEVLEALLHVARGARGSSCDGISLRFFDGSYHIIAPFLAQILNVSTATANYPALWKRSTIAPLSKVSRPQSPAQTRPIANLPHLSRACDRIITQQMVAHLESNSLLSIVQSGFRSGYSTQTALLKVVGDLRRAVEDGHVTVIVLFDFKCAFDMLDHTALLTRLRALGFTADALRFVRSYLGGRAQAVADSSGPAFAFLPSTSGVPQGSSPAPILFAAFIDSVLGALRHCGASCMLFADDLQIYLSGPPEELDAMTARINADVQAVSDWARESGLLLSVPKTQAMIVASDQWRMRLHGPFVPIMLDGAVVPYENKIRNLGLTIRSNLSWDSQISAISTRVHGVLHRLRARSRVLSTGVRRLLASALVLPHFD</sequence>
<dbReference type="CDD" id="cd01650">
    <property type="entry name" value="RT_nLTR_like"/>
    <property type="match status" value="1"/>
</dbReference>
<evidence type="ECO:0000313" key="2">
    <source>
        <dbReference type="EMBL" id="KAL3407464.1"/>
    </source>
</evidence>
<proteinExistence type="predicted"/>
<keyword evidence="3" id="KW-1185">Reference proteome</keyword>
<reference evidence="2 3" key="1">
    <citation type="journal article" date="2024" name="bioRxiv">
        <title>A reference genome for Trichogramma kaykai: A tiny desert-dwelling parasitoid wasp with competing sex-ratio distorters.</title>
        <authorList>
            <person name="Culotta J."/>
            <person name="Lindsey A.R."/>
        </authorList>
    </citation>
    <scope>NUCLEOTIDE SEQUENCE [LARGE SCALE GENOMIC DNA]</scope>
    <source>
        <strain evidence="2 3">KSX58</strain>
    </source>
</reference>
<dbReference type="InterPro" id="IPR036691">
    <property type="entry name" value="Endo/exonu/phosph_ase_sf"/>
</dbReference>
<dbReference type="Pfam" id="PF00078">
    <property type="entry name" value="RVT_1"/>
    <property type="match status" value="1"/>
</dbReference>
<dbReference type="InterPro" id="IPR043502">
    <property type="entry name" value="DNA/RNA_pol_sf"/>
</dbReference>
<dbReference type="PROSITE" id="PS50878">
    <property type="entry name" value="RT_POL"/>
    <property type="match status" value="1"/>
</dbReference>